<dbReference type="GO" id="GO:0009055">
    <property type="term" value="F:electron transfer activity"/>
    <property type="evidence" value="ECO:0007669"/>
    <property type="project" value="TreeGrafter"/>
</dbReference>
<evidence type="ECO:0000313" key="9">
    <source>
        <dbReference type="Proteomes" id="UP000295341"/>
    </source>
</evidence>
<comment type="caution">
    <text evidence="8">The sequence shown here is derived from an EMBL/GenBank/DDBJ whole genome shotgun (WGS) entry which is preliminary data.</text>
</comment>
<dbReference type="GO" id="GO:0070069">
    <property type="term" value="C:cytochrome complex"/>
    <property type="evidence" value="ECO:0007669"/>
    <property type="project" value="TreeGrafter"/>
</dbReference>
<dbReference type="Proteomes" id="UP000295341">
    <property type="component" value="Unassembled WGS sequence"/>
</dbReference>
<dbReference type="GO" id="GO:0005886">
    <property type="term" value="C:plasma membrane"/>
    <property type="evidence" value="ECO:0007669"/>
    <property type="project" value="UniProtKB-SubCell"/>
</dbReference>
<dbReference type="GO" id="GO:0019646">
    <property type="term" value="P:aerobic electron transport chain"/>
    <property type="evidence" value="ECO:0007669"/>
    <property type="project" value="TreeGrafter"/>
</dbReference>
<evidence type="ECO:0000256" key="3">
    <source>
        <dbReference type="ARBA" id="ARBA00022475"/>
    </source>
</evidence>
<feature type="transmembrane region" description="Helical" evidence="7">
    <location>
        <begin position="257"/>
        <end position="279"/>
    </location>
</feature>
<gene>
    <name evidence="8" type="ORF">DFR24_3563</name>
</gene>
<feature type="transmembrane region" description="Helical" evidence="7">
    <location>
        <begin position="6"/>
        <end position="32"/>
    </location>
</feature>
<dbReference type="AlphaFoldDB" id="A0A4S3K2C4"/>
<accession>A0A4S3K2C4</accession>
<dbReference type="NCBIfam" id="TIGR00203">
    <property type="entry name" value="cydB"/>
    <property type="match status" value="1"/>
</dbReference>
<evidence type="ECO:0000313" key="8">
    <source>
        <dbReference type="EMBL" id="TDU26535.1"/>
    </source>
</evidence>
<dbReference type="OrthoDB" id="9776710at2"/>
<reference evidence="8 9" key="1">
    <citation type="submission" date="2019-03" db="EMBL/GenBank/DDBJ databases">
        <title>Genomic Encyclopedia of Type Strains, Phase IV (KMG-IV): sequencing the most valuable type-strain genomes for metagenomic binning, comparative biology and taxonomic classification.</title>
        <authorList>
            <person name="Goeker M."/>
        </authorList>
    </citation>
    <scope>NUCLEOTIDE SEQUENCE [LARGE SCALE GENOMIC DNA]</scope>
    <source>
        <strain evidence="8 9">DSM 26377</strain>
    </source>
</reference>
<comment type="similarity">
    <text evidence="2">Belongs to the cytochrome ubiquinol oxidase subunit 2 family.</text>
</comment>
<comment type="subcellular location">
    <subcellularLocation>
        <location evidence="1">Cell membrane</location>
        <topology evidence="1">Multi-pass membrane protein</topology>
    </subcellularLocation>
</comment>
<keyword evidence="5 7" id="KW-1133">Transmembrane helix</keyword>
<dbReference type="PANTHER" id="PTHR43141:SF4">
    <property type="entry name" value="CYTOCHROME BD2 SUBUNIT II"/>
    <property type="match status" value="1"/>
</dbReference>
<evidence type="ECO:0000256" key="7">
    <source>
        <dbReference type="SAM" id="Phobius"/>
    </source>
</evidence>
<evidence type="ECO:0000256" key="4">
    <source>
        <dbReference type="ARBA" id="ARBA00022692"/>
    </source>
</evidence>
<evidence type="ECO:0000256" key="6">
    <source>
        <dbReference type="ARBA" id="ARBA00023136"/>
    </source>
</evidence>
<feature type="transmembrane region" description="Helical" evidence="7">
    <location>
        <begin position="82"/>
        <end position="99"/>
    </location>
</feature>
<sequence>MDLTLVLAGVIVFGVGAYVILDGFDLGVGILFPLMPDEDTRDTAIACIAPIWDGNETWLILGGIVLFAAFPLAYAIALPAFYVPIMTLLFALIFRGVAFEFRVKAKATRHWWNRAFSVGSTVAAFSQGLLLGGLLEGVKIQGRQFAGGPFDWLTPFSIVVGVGVVGGYALLGATWLNLKTEGELQGFAKRAATRALLVSLLVLTVVSIYTPLKFPAIAERWFGGTHWLSLSPVPIATAVVAISLYREIRNQAHYAPFFYAIALFALGYIGIGISLWPHIVPPSLTVHAAAAPETSQRFVLVALAFSLPMVMIYTAYAYWVFRGKVKPGASYAH</sequence>
<proteinExistence type="inferred from homology"/>
<evidence type="ECO:0000256" key="1">
    <source>
        <dbReference type="ARBA" id="ARBA00004651"/>
    </source>
</evidence>
<feature type="transmembrane region" description="Helical" evidence="7">
    <location>
        <begin position="152"/>
        <end position="171"/>
    </location>
</feature>
<name>A0A4S3K2C4_9GAMM</name>
<evidence type="ECO:0000256" key="2">
    <source>
        <dbReference type="ARBA" id="ARBA00007543"/>
    </source>
</evidence>
<organism evidence="8 9">
    <name type="scientific">Panacagrimonas perspica</name>
    <dbReference type="NCBI Taxonomy" id="381431"/>
    <lineage>
        <taxon>Bacteria</taxon>
        <taxon>Pseudomonadati</taxon>
        <taxon>Pseudomonadota</taxon>
        <taxon>Gammaproteobacteria</taxon>
        <taxon>Nevskiales</taxon>
        <taxon>Nevskiaceae</taxon>
        <taxon>Panacagrimonas</taxon>
    </lineage>
</organism>
<feature type="transmembrane region" description="Helical" evidence="7">
    <location>
        <begin position="191"/>
        <end position="212"/>
    </location>
</feature>
<feature type="transmembrane region" description="Helical" evidence="7">
    <location>
        <begin position="224"/>
        <end position="245"/>
    </location>
</feature>
<feature type="transmembrane region" description="Helical" evidence="7">
    <location>
        <begin position="299"/>
        <end position="321"/>
    </location>
</feature>
<dbReference type="GO" id="GO:0016682">
    <property type="term" value="F:oxidoreductase activity, acting on diphenols and related substances as donors, oxygen as acceptor"/>
    <property type="evidence" value="ECO:0007669"/>
    <property type="project" value="TreeGrafter"/>
</dbReference>
<feature type="transmembrane region" description="Helical" evidence="7">
    <location>
        <begin position="111"/>
        <end position="132"/>
    </location>
</feature>
<keyword evidence="4 7" id="KW-0812">Transmembrane</keyword>
<keyword evidence="9" id="KW-1185">Reference proteome</keyword>
<dbReference type="PANTHER" id="PTHR43141">
    <property type="entry name" value="CYTOCHROME BD2 SUBUNIT II"/>
    <property type="match status" value="1"/>
</dbReference>
<evidence type="ECO:0000256" key="5">
    <source>
        <dbReference type="ARBA" id="ARBA00022989"/>
    </source>
</evidence>
<dbReference type="InterPro" id="IPR003317">
    <property type="entry name" value="Cyt-d_oxidase_su2"/>
</dbReference>
<keyword evidence="3" id="KW-1003">Cell membrane</keyword>
<dbReference type="RefSeq" id="WP_133882728.1">
    <property type="nucleotide sequence ID" value="NZ_MWIN01000019.1"/>
</dbReference>
<dbReference type="Pfam" id="PF02322">
    <property type="entry name" value="Cyt_bd_oxida_II"/>
    <property type="match status" value="1"/>
</dbReference>
<keyword evidence="6 7" id="KW-0472">Membrane</keyword>
<dbReference type="EMBL" id="SOBT01000010">
    <property type="protein sequence ID" value="TDU26535.1"/>
    <property type="molecule type" value="Genomic_DNA"/>
</dbReference>
<protein>
    <submittedName>
        <fullName evidence="8">Cytochrome bd-I ubiquinol oxidase subunit 2 apoprotein</fullName>
    </submittedName>
</protein>